<proteinExistence type="predicted"/>
<gene>
    <name evidence="1" type="ORF">BCV70DRAFT_207618</name>
</gene>
<organism evidence="1 2">
    <name type="scientific">Testicularia cyperi</name>
    <dbReference type="NCBI Taxonomy" id="1882483"/>
    <lineage>
        <taxon>Eukaryota</taxon>
        <taxon>Fungi</taxon>
        <taxon>Dikarya</taxon>
        <taxon>Basidiomycota</taxon>
        <taxon>Ustilaginomycotina</taxon>
        <taxon>Ustilaginomycetes</taxon>
        <taxon>Ustilaginales</taxon>
        <taxon>Anthracoideaceae</taxon>
        <taxon>Testicularia</taxon>
    </lineage>
</organism>
<sequence length="164" mass="18331">MAQRRQRYRTVEAVEAGGKNRARGHSAVAGPALERDWSGDAFWILLDSQSGTHTEPDMRNVLVTQAASMLLEARGPARAVKTDASQRRPGQSSDCIMNTAETFMTLFKSDVGQTTSLSGHRPVMPKTERAVYKRDSTAPTNIWLRQPTVHREYSSLWLFANRPD</sequence>
<dbReference type="InParanoid" id="A0A317XM23"/>
<evidence type="ECO:0000313" key="2">
    <source>
        <dbReference type="Proteomes" id="UP000246740"/>
    </source>
</evidence>
<evidence type="ECO:0000313" key="1">
    <source>
        <dbReference type="EMBL" id="PWY98889.1"/>
    </source>
</evidence>
<dbReference type="Proteomes" id="UP000246740">
    <property type="component" value="Unassembled WGS sequence"/>
</dbReference>
<keyword evidence="2" id="KW-1185">Reference proteome</keyword>
<dbReference type="EMBL" id="KZ819197">
    <property type="protein sequence ID" value="PWY98889.1"/>
    <property type="molecule type" value="Genomic_DNA"/>
</dbReference>
<protein>
    <submittedName>
        <fullName evidence="1">Uncharacterized protein</fullName>
    </submittedName>
</protein>
<name>A0A317XM23_9BASI</name>
<dbReference type="AlphaFoldDB" id="A0A317XM23"/>
<reference evidence="1 2" key="1">
    <citation type="journal article" date="2018" name="Mol. Biol. Evol.">
        <title>Broad Genomic Sampling Reveals a Smut Pathogenic Ancestry of the Fungal Clade Ustilaginomycotina.</title>
        <authorList>
            <person name="Kijpornyongpan T."/>
            <person name="Mondo S.J."/>
            <person name="Barry K."/>
            <person name="Sandor L."/>
            <person name="Lee J."/>
            <person name="Lipzen A."/>
            <person name="Pangilinan J."/>
            <person name="LaButti K."/>
            <person name="Hainaut M."/>
            <person name="Henrissat B."/>
            <person name="Grigoriev I.V."/>
            <person name="Spatafora J.W."/>
            <person name="Aime M.C."/>
        </authorList>
    </citation>
    <scope>NUCLEOTIDE SEQUENCE [LARGE SCALE GENOMIC DNA]</scope>
    <source>
        <strain evidence="1 2">MCA 3645</strain>
    </source>
</reference>
<accession>A0A317XM23</accession>